<feature type="repeat" description="WD" evidence="4">
    <location>
        <begin position="536"/>
        <end position="568"/>
    </location>
</feature>
<dbReference type="EMBL" id="CAJFCJ010000009">
    <property type="protein sequence ID" value="CAD5118777.1"/>
    <property type="molecule type" value="Genomic_DNA"/>
</dbReference>
<dbReference type="InterPro" id="IPR051570">
    <property type="entry name" value="TBC1_cilium_biogenesis"/>
</dbReference>
<dbReference type="PROSITE" id="PS00678">
    <property type="entry name" value="WD_REPEATS_1"/>
    <property type="match status" value="2"/>
</dbReference>
<dbReference type="InterPro" id="IPR007148">
    <property type="entry name" value="SSU_processome_Utp12"/>
</dbReference>
<keyword evidence="8" id="KW-1185">Reference proteome</keyword>
<evidence type="ECO:0000256" key="5">
    <source>
        <dbReference type="SAM" id="MobiDB-lite"/>
    </source>
</evidence>
<evidence type="ECO:0000256" key="4">
    <source>
        <dbReference type="PROSITE-ProRule" id="PRU00221"/>
    </source>
</evidence>
<dbReference type="SMART" id="SM00320">
    <property type="entry name" value="WD40"/>
    <property type="match status" value="11"/>
</dbReference>
<evidence type="ECO:0000313" key="7">
    <source>
        <dbReference type="EMBL" id="CAD5118777.1"/>
    </source>
</evidence>
<feature type="repeat" description="WD" evidence="4">
    <location>
        <begin position="620"/>
        <end position="661"/>
    </location>
</feature>
<dbReference type="Gene3D" id="2.130.10.10">
    <property type="entry name" value="YVTN repeat-like/Quinoprotein amine dehydrogenase"/>
    <property type="match status" value="4"/>
</dbReference>
<feature type="repeat" description="WD" evidence="4">
    <location>
        <begin position="578"/>
        <end position="619"/>
    </location>
</feature>
<dbReference type="PANTHER" id="PTHR19853">
    <property type="entry name" value="WD REPEAT CONTAINING PROTEIN 3 WDR3"/>
    <property type="match status" value="1"/>
</dbReference>
<name>A0A7I8VR30_9ANNE</name>
<dbReference type="PRINTS" id="PR00320">
    <property type="entry name" value="GPROTEINBRPT"/>
</dbReference>
<feature type="repeat" description="WD" evidence="4">
    <location>
        <begin position="118"/>
        <end position="159"/>
    </location>
</feature>
<dbReference type="GO" id="GO:0032040">
    <property type="term" value="C:small-subunit processome"/>
    <property type="evidence" value="ECO:0007669"/>
    <property type="project" value="TreeGrafter"/>
</dbReference>
<comment type="similarity">
    <text evidence="3">Belongs to the WD repeat WDR3/UTP12 family.</text>
</comment>
<proteinExistence type="inferred from homology"/>
<dbReference type="InterPro" id="IPR015943">
    <property type="entry name" value="WD40/YVTN_repeat-like_dom_sf"/>
</dbReference>
<evidence type="ECO:0000313" key="8">
    <source>
        <dbReference type="Proteomes" id="UP000549394"/>
    </source>
</evidence>
<dbReference type="InterPro" id="IPR036322">
    <property type="entry name" value="WD40_repeat_dom_sf"/>
</dbReference>
<evidence type="ECO:0000256" key="1">
    <source>
        <dbReference type="ARBA" id="ARBA00022574"/>
    </source>
</evidence>
<feature type="domain" description="Small-subunit processome Utp12" evidence="6">
    <location>
        <begin position="759"/>
        <end position="856"/>
    </location>
</feature>
<evidence type="ECO:0000256" key="2">
    <source>
        <dbReference type="ARBA" id="ARBA00022737"/>
    </source>
</evidence>
<dbReference type="Pfam" id="PF04003">
    <property type="entry name" value="Utp12"/>
    <property type="match status" value="1"/>
</dbReference>
<dbReference type="OrthoDB" id="407922at2759"/>
<dbReference type="PROSITE" id="PS50294">
    <property type="entry name" value="WD_REPEATS_REGION"/>
    <property type="match status" value="6"/>
</dbReference>
<keyword evidence="1 4" id="KW-0853">WD repeat</keyword>
<dbReference type="GO" id="GO:0030515">
    <property type="term" value="F:snoRNA binding"/>
    <property type="evidence" value="ECO:0007669"/>
    <property type="project" value="TreeGrafter"/>
</dbReference>
<feature type="region of interest" description="Disordered" evidence="5">
    <location>
        <begin position="662"/>
        <end position="691"/>
    </location>
</feature>
<dbReference type="PROSITE" id="PS50082">
    <property type="entry name" value="WD_REPEATS_2"/>
    <property type="match status" value="6"/>
</dbReference>
<evidence type="ECO:0000259" key="6">
    <source>
        <dbReference type="Pfam" id="PF04003"/>
    </source>
</evidence>
<dbReference type="AlphaFoldDB" id="A0A7I8VR30"/>
<protein>
    <submittedName>
        <fullName evidence="7">DgyrCDS7455</fullName>
    </submittedName>
</protein>
<dbReference type="InterPro" id="IPR020472">
    <property type="entry name" value="WD40_PAC1"/>
</dbReference>
<dbReference type="GO" id="GO:0030490">
    <property type="term" value="P:maturation of SSU-rRNA"/>
    <property type="evidence" value="ECO:0007669"/>
    <property type="project" value="TreeGrafter"/>
</dbReference>
<organism evidence="7 8">
    <name type="scientific">Dimorphilus gyrociliatus</name>
    <dbReference type="NCBI Taxonomy" id="2664684"/>
    <lineage>
        <taxon>Eukaryota</taxon>
        <taxon>Metazoa</taxon>
        <taxon>Spiralia</taxon>
        <taxon>Lophotrochozoa</taxon>
        <taxon>Annelida</taxon>
        <taxon>Polychaeta</taxon>
        <taxon>Polychaeta incertae sedis</taxon>
        <taxon>Dinophilidae</taxon>
        <taxon>Dimorphilus</taxon>
    </lineage>
</organism>
<dbReference type="PANTHER" id="PTHR19853:SF0">
    <property type="entry name" value="WD REPEAT-CONTAINING PROTEIN 3"/>
    <property type="match status" value="1"/>
</dbReference>
<dbReference type="GO" id="GO:0034388">
    <property type="term" value="C:Pwp2p-containing subcomplex of 90S preribosome"/>
    <property type="evidence" value="ECO:0007669"/>
    <property type="project" value="TreeGrafter"/>
</dbReference>
<dbReference type="Proteomes" id="UP000549394">
    <property type="component" value="Unassembled WGS sequence"/>
</dbReference>
<keyword evidence="2" id="KW-0677">Repeat</keyword>
<dbReference type="SUPFAM" id="SSF50978">
    <property type="entry name" value="WD40 repeat-like"/>
    <property type="match status" value="2"/>
</dbReference>
<sequence>MPQGIEQTFCIVGACENVQVWNLKTSTKIATFNGNKQVTKICVQPSRTSSKVIAVGYANGDIKLFNLSTGETTVSFEGHKSEITSLEFDHDGMRLVSGSLDTNVIVWDVAVNQFIFPPPGHKAAVTKVLFLKDFDVVVSCSKDSFVKFWDLTTQHCFKTLVDHRSEVWDMELFGHLIVTGSSDSELRIFRITGVNEEQDNNEMSVSAEKKIKLLEGNEDADENIILNAENIGSVLRESTSRVDSIVTDSTNRVLCVHGTDSHLEIFRINTDAEVNLVKDKRVKKEKKRSAEESEIEAASKIRPTDRLRRILNQKLGSKIKSCDLALSKSKDGEQAKIVCSLADNSLVSFVVTLKDGNFSNEMKVTFEGHRAEPKSLAFSSDSTSILSASSDSIKLWNRSSMTSLRNMQCELAVCSIFGPNDRQVLAGTKKGLILIFDIGSSELIEKVEAHESSVTSLCSRPDLLGLVSGSEDKTVKFWDYEQKGRYITIIHKKTLDLPDGVVCTKYSHDAKYIAVALLDFTVKVFFTNSFKVHLKLYGHKLPVVSLDISSDNKLFITASTDRNIKIWDGHFGNCLKSIFAHDEGVSAVVFVPKRHYFFSCGKDGTIKEWDGDKFNLIQTMRGHFARVSDLAISESGNMLVSCSQDRSIRLWEKSDEPLVLSDEMERERERKEEEEEINEGQTVVPGEGDEEAALPSKRTIKTVCASERIIESLDIYDEEIIKAKQHDHDCRVSKKKLIKPEAHPMLRALNISQPLEYVRYVICNVKSSELEDSLLVLSFPIVMRLLPLLGELIKTGDEVERLYRCLLFLLRIHHGKITTSPQMMGILDSILKVEKNKLPELKDIIGFNMAGIQTLKRIIEEKEETKFFTDIVSKHKKRSKQKKKSRLAVKT</sequence>
<accession>A0A7I8VR30</accession>
<gene>
    <name evidence="7" type="ORF">DGYR_LOCUS7099</name>
</gene>
<evidence type="ECO:0000256" key="3">
    <source>
        <dbReference type="ARBA" id="ARBA00038229"/>
    </source>
</evidence>
<dbReference type="CDD" id="cd00200">
    <property type="entry name" value="WD40"/>
    <property type="match status" value="2"/>
</dbReference>
<comment type="caution">
    <text evidence="7">The sequence shown here is derived from an EMBL/GenBank/DDBJ whole genome shotgun (WGS) entry which is preliminary data.</text>
</comment>
<dbReference type="FunFam" id="2.130.10.10:FF:000157">
    <property type="entry name" value="WD repeat domain 3"/>
    <property type="match status" value="1"/>
</dbReference>
<dbReference type="Pfam" id="PF25172">
    <property type="entry name" value="Beta-prop_WDR3_2nd"/>
    <property type="match status" value="1"/>
</dbReference>
<dbReference type="InterPro" id="IPR001680">
    <property type="entry name" value="WD40_rpt"/>
</dbReference>
<reference evidence="7 8" key="1">
    <citation type="submission" date="2020-08" db="EMBL/GenBank/DDBJ databases">
        <authorList>
            <person name="Hejnol A."/>
        </authorList>
    </citation>
    <scope>NUCLEOTIDE SEQUENCE [LARGE SCALE GENOMIC DNA]</scope>
</reference>
<feature type="repeat" description="WD" evidence="4">
    <location>
        <begin position="447"/>
        <end position="488"/>
    </location>
</feature>
<dbReference type="Pfam" id="PF25173">
    <property type="entry name" value="Beta-prop_WDR3_1st"/>
    <property type="match status" value="1"/>
</dbReference>
<feature type="repeat" description="WD" evidence="4">
    <location>
        <begin position="76"/>
        <end position="109"/>
    </location>
</feature>
<dbReference type="InterPro" id="IPR019775">
    <property type="entry name" value="WD40_repeat_CS"/>
</dbReference>